<dbReference type="NCBIfam" id="TIGR00157">
    <property type="entry name" value="ribosome small subunit-dependent GTPase A"/>
    <property type="match status" value="1"/>
</dbReference>
<sequence length="313" mass="35008">MATENSMKGLVMKSTGSWYLVRTSDGSLYRCRLRGKIKLKDLKVSNPVAVGDIVEFDLEAAGEDTGTIHQIADRENYIIRKSTHKTAHSHVLAANIDRALLVVTLVSPRTSFGFIDRFLITAEAYDIPVTIIYNKSDLYDAETAQYQQQILKMYAHINYPGIICSTVSGQGIPEIRELLTGYKILFSGHSGVGKSTLINQLAPGLALKTTEISDYSDKGKHTTTYAEMFELAPDTFIIDTPGIKELGLVDIAKEELGYYFPEIRERLNQCKYYNCLHVNEPGCAVLQDLKAGKISLTRYESYRGIMAETDNRR</sequence>
<dbReference type="Pfam" id="PF03193">
    <property type="entry name" value="RsgA_GTPase"/>
    <property type="match status" value="1"/>
</dbReference>
<dbReference type="PANTHER" id="PTHR32120">
    <property type="entry name" value="SMALL RIBOSOMAL SUBUNIT BIOGENESIS GTPASE RSGA"/>
    <property type="match status" value="1"/>
</dbReference>
<keyword evidence="14" id="KW-1185">Reference proteome</keyword>
<dbReference type="GO" id="GO:0003924">
    <property type="term" value="F:GTPase activity"/>
    <property type="evidence" value="ECO:0007669"/>
    <property type="project" value="UniProtKB-UniRule"/>
</dbReference>
<evidence type="ECO:0000259" key="11">
    <source>
        <dbReference type="PROSITE" id="PS50936"/>
    </source>
</evidence>
<keyword evidence="3 10" id="KW-0479">Metal-binding</keyword>
<gene>
    <name evidence="10 13" type="primary">rsgA</name>
    <name evidence="13" type="ORF">AHMF7616_02127</name>
</gene>
<feature type="binding site" evidence="10">
    <location>
        <position position="275"/>
    </location>
    <ligand>
        <name>Zn(2+)</name>
        <dbReference type="ChEBI" id="CHEBI:29105"/>
    </ligand>
</feature>
<dbReference type="GO" id="GO:0042274">
    <property type="term" value="P:ribosomal small subunit biogenesis"/>
    <property type="evidence" value="ECO:0007669"/>
    <property type="project" value="UniProtKB-UniRule"/>
</dbReference>
<keyword evidence="2 10" id="KW-0690">Ribosome biogenesis</keyword>
<comment type="caution">
    <text evidence="13">The sequence shown here is derived from an EMBL/GenBank/DDBJ whole genome shotgun (WGS) entry which is preliminary data.</text>
</comment>
<keyword evidence="9 10" id="KW-0342">GTP-binding</keyword>
<dbReference type="InterPro" id="IPR030378">
    <property type="entry name" value="G_CP_dom"/>
</dbReference>
<evidence type="ECO:0000256" key="7">
    <source>
        <dbReference type="ARBA" id="ARBA00022833"/>
    </source>
</evidence>
<keyword evidence="7 10" id="KW-0862">Zinc</keyword>
<organism evidence="13 14">
    <name type="scientific">Adhaeribacter pallidiroseus</name>
    <dbReference type="NCBI Taxonomy" id="2072847"/>
    <lineage>
        <taxon>Bacteria</taxon>
        <taxon>Pseudomonadati</taxon>
        <taxon>Bacteroidota</taxon>
        <taxon>Cytophagia</taxon>
        <taxon>Cytophagales</taxon>
        <taxon>Hymenobacteraceae</taxon>
        <taxon>Adhaeribacter</taxon>
    </lineage>
</organism>
<dbReference type="PROSITE" id="PS50936">
    <property type="entry name" value="ENGC_GTPASE"/>
    <property type="match status" value="1"/>
</dbReference>
<keyword evidence="6 10" id="KW-0378">Hydrolase</keyword>
<dbReference type="Gene3D" id="1.10.40.50">
    <property type="entry name" value="Probable gtpase engc, domain 3"/>
    <property type="match status" value="1"/>
</dbReference>
<dbReference type="GO" id="GO:0005525">
    <property type="term" value="F:GTP binding"/>
    <property type="evidence" value="ECO:0007669"/>
    <property type="project" value="UniProtKB-UniRule"/>
</dbReference>
<evidence type="ECO:0000256" key="4">
    <source>
        <dbReference type="ARBA" id="ARBA00022730"/>
    </source>
</evidence>
<reference evidence="13 14" key="1">
    <citation type="submission" date="2018-04" db="EMBL/GenBank/DDBJ databases">
        <title>Adhaeribacter sp. HMF7616 genome sequencing and assembly.</title>
        <authorList>
            <person name="Kang H."/>
            <person name="Kang J."/>
            <person name="Cha I."/>
            <person name="Kim H."/>
            <person name="Joh K."/>
        </authorList>
    </citation>
    <scope>NUCLEOTIDE SEQUENCE [LARGE SCALE GENOMIC DNA]</scope>
    <source>
        <strain evidence="13 14">HMF7616</strain>
    </source>
</reference>
<feature type="binding site" evidence="10">
    <location>
        <begin position="134"/>
        <end position="137"/>
    </location>
    <ligand>
        <name>GTP</name>
        <dbReference type="ChEBI" id="CHEBI:37565"/>
    </ligand>
</feature>
<proteinExistence type="inferred from homology"/>
<dbReference type="EMBL" id="QASA01000001">
    <property type="protein sequence ID" value="RDC63522.1"/>
    <property type="molecule type" value="Genomic_DNA"/>
</dbReference>
<evidence type="ECO:0000256" key="5">
    <source>
        <dbReference type="ARBA" id="ARBA00022741"/>
    </source>
</evidence>
<feature type="binding site" evidence="10">
    <location>
        <position position="283"/>
    </location>
    <ligand>
        <name>Zn(2+)</name>
        <dbReference type="ChEBI" id="CHEBI:29105"/>
    </ligand>
</feature>
<dbReference type="Gene3D" id="2.40.50.140">
    <property type="entry name" value="Nucleic acid-binding proteins"/>
    <property type="match status" value="1"/>
</dbReference>
<comment type="subunit">
    <text evidence="10">Monomer. Associates with 30S ribosomal subunit, binds 16S rRNA.</text>
</comment>
<dbReference type="GO" id="GO:0046872">
    <property type="term" value="F:metal ion binding"/>
    <property type="evidence" value="ECO:0007669"/>
    <property type="project" value="UniProtKB-KW"/>
</dbReference>
<feature type="domain" description="CP-type G" evidence="12">
    <location>
        <begin position="84"/>
        <end position="246"/>
    </location>
</feature>
<evidence type="ECO:0000256" key="9">
    <source>
        <dbReference type="ARBA" id="ARBA00023134"/>
    </source>
</evidence>
<dbReference type="GO" id="GO:0019843">
    <property type="term" value="F:rRNA binding"/>
    <property type="evidence" value="ECO:0007669"/>
    <property type="project" value="UniProtKB-KW"/>
</dbReference>
<dbReference type="Gene3D" id="3.40.50.300">
    <property type="entry name" value="P-loop containing nucleotide triphosphate hydrolases"/>
    <property type="match status" value="1"/>
</dbReference>
<protein>
    <recommendedName>
        <fullName evidence="10">Small ribosomal subunit biogenesis GTPase RsgA</fullName>
        <ecNumber evidence="10">3.6.1.-</ecNumber>
    </recommendedName>
</protein>
<keyword evidence="8 10" id="KW-0694">RNA-binding</keyword>
<evidence type="ECO:0000256" key="2">
    <source>
        <dbReference type="ARBA" id="ARBA00022517"/>
    </source>
</evidence>
<dbReference type="Pfam" id="PF16745">
    <property type="entry name" value="RsgA_N"/>
    <property type="match status" value="1"/>
</dbReference>
<evidence type="ECO:0000256" key="1">
    <source>
        <dbReference type="ARBA" id="ARBA00022490"/>
    </source>
</evidence>
<dbReference type="InterPro" id="IPR004881">
    <property type="entry name" value="Ribosome_biogen_GTPase_RsgA"/>
</dbReference>
<keyword evidence="4 10" id="KW-0699">rRNA-binding</keyword>
<dbReference type="EC" id="3.6.1.-" evidence="10"/>
<dbReference type="Proteomes" id="UP000253919">
    <property type="component" value="Unassembled WGS sequence"/>
</dbReference>
<dbReference type="HAMAP" id="MF_01820">
    <property type="entry name" value="GTPase_RsgA"/>
    <property type="match status" value="1"/>
</dbReference>
<evidence type="ECO:0000256" key="6">
    <source>
        <dbReference type="ARBA" id="ARBA00022801"/>
    </source>
</evidence>
<dbReference type="SUPFAM" id="SSF52540">
    <property type="entry name" value="P-loop containing nucleoside triphosphate hydrolases"/>
    <property type="match status" value="1"/>
</dbReference>
<evidence type="ECO:0000256" key="3">
    <source>
        <dbReference type="ARBA" id="ARBA00022723"/>
    </source>
</evidence>
<comment type="cofactor">
    <cofactor evidence="10">
        <name>Zn(2+)</name>
        <dbReference type="ChEBI" id="CHEBI:29105"/>
    </cofactor>
    <text evidence="10">Binds 1 zinc ion per subunit.</text>
</comment>
<evidence type="ECO:0000259" key="12">
    <source>
        <dbReference type="PROSITE" id="PS51721"/>
    </source>
</evidence>
<dbReference type="InterPro" id="IPR027417">
    <property type="entry name" value="P-loop_NTPase"/>
</dbReference>
<dbReference type="InterPro" id="IPR012340">
    <property type="entry name" value="NA-bd_OB-fold"/>
</dbReference>
<comment type="subcellular location">
    <subcellularLocation>
        <location evidence="10">Cytoplasm</location>
    </subcellularLocation>
</comment>
<feature type="domain" description="EngC GTPase" evidence="11">
    <location>
        <begin position="94"/>
        <end position="244"/>
    </location>
</feature>
<dbReference type="AlphaFoldDB" id="A0A369QGI4"/>
<dbReference type="CDD" id="cd01854">
    <property type="entry name" value="YjeQ_EngC"/>
    <property type="match status" value="1"/>
</dbReference>
<evidence type="ECO:0000313" key="13">
    <source>
        <dbReference type="EMBL" id="RDC63522.1"/>
    </source>
</evidence>
<comment type="function">
    <text evidence="10">One of several proteins that assist in the late maturation steps of the functional core of the 30S ribosomal subunit. Helps release RbfA from mature subunits. May play a role in the assembly of ribosomal proteins into the subunit. Circularly permuted GTPase that catalyzes slow GTP hydrolysis, GTPase activity is stimulated by the 30S ribosomal subunit.</text>
</comment>
<comment type="similarity">
    <text evidence="10">Belongs to the TRAFAC class YlqF/YawG GTPase family. RsgA subfamily.</text>
</comment>
<accession>A0A369QGI4</accession>
<dbReference type="PANTHER" id="PTHR32120:SF11">
    <property type="entry name" value="SMALL RIBOSOMAL SUBUNIT BIOGENESIS GTPASE RSGA 1, MITOCHONDRIAL-RELATED"/>
    <property type="match status" value="1"/>
</dbReference>
<dbReference type="CDD" id="cd04466">
    <property type="entry name" value="S1_YloQ_GTPase"/>
    <property type="match status" value="1"/>
</dbReference>
<keyword evidence="5 10" id="KW-0547">Nucleotide-binding</keyword>
<keyword evidence="1 10" id="KW-0963">Cytoplasm</keyword>
<dbReference type="InterPro" id="IPR010914">
    <property type="entry name" value="RsgA_GTPase_dom"/>
</dbReference>
<evidence type="ECO:0000256" key="10">
    <source>
        <dbReference type="HAMAP-Rule" id="MF_01820"/>
    </source>
</evidence>
<name>A0A369QGI4_9BACT</name>
<evidence type="ECO:0000256" key="8">
    <source>
        <dbReference type="ARBA" id="ARBA00022884"/>
    </source>
</evidence>
<evidence type="ECO:0000313" key="14">
    <source>
        <dbReference type="Proteomes" id="UP000253919"/>
    </source>
</evidence>
<dbReference type="SUPFAM" id="SSF50249">
    <property type="entry name" value="Nucleic acid-binding proteins"/>
    <property type="match status" value="1"/>
</dbReference>
<dbReference type="GO" id="GO:0005737">
    <property type="term" value="C:cytoplasm"/>
    <property type="evidence" value="ECO:0007669"/>
    <property type="project" value="UniProtKB-SubCell"/>
</dbReference>
<feature type="binding site" evidence="10">
    <location>
        <begin position="188"/>
        <end position="196"/>
    </location>
    <ligand>
        <name>GTP</name>
        <dbReference type="ChEBI" id="CHEBI:37565"/>
    </ligand>
</feature>
<dbReference type="InterPro" id="IPR031944">
    <property type="entry name" value="RsgA_N"/>
</dbReference>
<feature type="binding site" evidence="10">
    <location>
        <position position="277"/>
    </location>
    <ligand>
        <name>Zn(2+)</name>
        <dbReference type="ChEBI" id="CHEBI:29105"/>
    </ligand>
</feature>
<dbReference type="PROSITE" id="PS51721">
    <property type="entry name" value="G_CP"/>
    <property type="match status" value="1"/>
</dbReference>
<feature type="binding site" evidence="10">
    <location>
        <position position="270"/>
    </location>
    <ligand>
        <name>Zn(2+)</name>
        <dbReference type="ChEBI" id="CHEBI:29105"/>
    </ligand>
</feature>